<name>A0A6A6L0Q9_HEVBR</name>
<reference evidence="1 2" key="1">
    <citation type="journal article" date="2020" name="Mol. Plant">
        <title>The Chromosome-Based Rubber Tree Genome Provides New Insights into Spurge Genome Evolution and Rubber Biosynthesis.</title>
        <authorList>
            <person name="Liu J."/>
            <person name="Shi C."/>
            <person name="Shi C.C."/>
            <person name="Li W."/>
            <person name="Zhang Q.J."/>
            <person name="Zhang Y."/>
            <person name="Li K."/>
            <person name="Lu H.F."/>
            <person name="Shi C."/>
            <person name="Zhu S.T."/>
            <person name="Xiao Z.Y."/>
            <person name="Nan H."/>
            <person name="Yue Y."/>
            <person name="Zhu X.G."/>
            <person name="Wu Y."/>
            <person name="Hong X.N."/>
            <person name="Fan G.Y."/>
            <person name="Tong Y."/>
            <person name="Zhang D."/>
            <person name="Mao C.L."/>
            <person name="Liu Y.L."/>
            <person name="Hao S.J."/>
            <person name="Liu W.Q."/>
            <person name="Lv M.Q."/>
            <person name="Zhang H.B."/>
            <person name="Liu Y."/>
            <person name="Hu-Tang G.R."/>
            <person name="Wang J.P."/>
            <person name="Wang J.H."/>
            <person name="Sun Y.H."/>
            <person name="Ni S.B."/>
            <person name="Chen W.B."/>
            <person name="Zhang X.C."/>
            <person name="Jiao Y.N."/>
            <person name="Eichler E.E."/>
            <person name="Li G.H."/>
            <person name="Liu X."/>
            <person name="Gao L.Z."/>
        </authorList>
    </citation>
    <scope>NUCLEOTIDE SEQUENCE [LARGE SCALE GENOMIC DNA]</scope>
    <source>
        <strain evidence="2">cv. GT1</strain>
        <tissue evidence="1">Leaf</tissue>
    </source>
</reference>
<dbReference type="Proteomes" id="UP000467840">
    <property type="component" value="Chromosome 7"/>
</dbReference>
<keyword evidence="2" id="KW-1185">Reference proteome</keyword>
<comment type="caution">
    <text evidence="1">The sequence shown here is derived from an EMBL/GenBank/DDBJ whole genome shotgun (WGS) entry which is preliminary data.</text>
</comment>
<dbReference type="EMBL" id="JAAGAX010000013">
    <property type="protein sequence ID" value="KAF2294434.1"/>
    <property type="molecule type" value="Genomic_DNA"/>
</dbReference>
<evidence type="ECO:0000313" key="2">
    <source>
        <dbReference type="Proteomes" id="UP000467840"/>
    </source>
</evidence>
<proteinExistence type="predicted"/>
<accession>A0A6A6L0Q9</accession>
<dbReference type="AlphaFoldDB" id="A0A6A6L0Q9"/>
<protein>
    <submittedName>
        <fullName evidence="1">Uncharacterized protein</fullName>
    </submittedName>
</protein>
<sequence length="92" mass="10380">MGCDFMGFYDHRHHARWHTLLMLKPKSLGTEFRVLSANREEGRSGNRIEDCGMEITQTSTGTKDSQKRSIMSGSKTTLIFAISFKPISTPTL</sequence>
<gene>
    <name evidence="1" type="ORF">GH714_011335</name>
</gene>
<organism evidence="1 2">
    <name type="scientific">Hevea brasiliensis</name>
    <name type="common">Para rubber tree</name>
    <name type="synonym">Siphonia brasiliensis</name>
    <dbReference type="NCBI Taxonomy" id="3981"/>
    <lineage>
        <taxon>Eukaryota</taxon>
        <taxon>Viridiplantae</taxon>
        <taxon>Streptophyta</taxon>
        <taxon>Embryophyta</taxon>
        <taxon>Tracheophyta</taxon>
        <taxon>Spermatophyta</taxon>
        <taxon>Magnoliopsida</taxon>
        <taxon>eudicotyledons</taxon>
        <taxon>Gunneridae</taxon>
        <taxon>Pentapetalae</taxon>
        <taxon>rosids</taxon>
        <taxon>fabids</taxon>
        <taxon>Malpighiales</taxon>
        <taxon>Euphorbiaceae</taxon>
        <taxon>Crotonoideae</taxon>
        <taxon>Micrandreae</taxon>
        <taxon>Hevea</taxon>
    </lineage>
</organism>
<evidence type="ECO:0000313" key="1">
    <source>
        <dbReference type="EMBL" id="KAF2294434.1"/>
    </source>
</evidence>